<feature type="transmembrane region" description="Helical" evidence="7">
    <location>
        <begin position="20"/>
        <end position="39"/>
    </location>
</feature>
<reference evidence="9 10" key="1">
    <citation type="submission" date="2018-06" db="EMBL/GenBank/DDBJ databases">
        <title>Genome analysis of cellulolytic fungus Trichoderma lentiforme CFAM-422.</title>
        <authorList>
            <person name="Steindorff A.S."/>
            <person name="Formighieri E.F."/>
            <person name="Midorikawa G.E.O."/>
            <person name="Tamietti M.S."/>
            <person name="Ramos E.Z."/>
            <person name="Silva A.S."/>
            <person name="Bon E.P.S."/>
            <person name="Mendes T.D."/>
            <person name="Damaso M.C.T."/>
            <person name="Favaro L.C.L."/>
        </authorList>
    </citation>
    <scope>NUCLEOTIDE SEQUENCE [LARGE SCALE GENOMIC DNA]</scope>
    <source>
        <strain evidence="9 10">CFAM-422</strain>
    </source>
</reference>
<keyword evidence="3" id="KW-0808">Transferase</keyword>
<feature type="transmembrane region" description="Helical" evidence="7">
    <location>
        <begin position="292"/>
        <end position="309"/>
    </location>
</feature>
<accession>A0A9P4X9Q7</accession>
<keyword evidence="6 7" id="KW-0472">Membrane</keyword>
<dbReference type="GO" id="GO:0006629">
    <property type="term" value="P:lipid metabolic process"/>
    <property type="evidence" value="ECO:0007669"/>
    <property type="project" value="InterPro"/>
</dbReference>
<evidence type="ECO:0000256" key="1">
    <source>
        <dbReference type="ARBA" id="ARBA00004141"/>
    </source>
</evidence>
<dbReference type="Pfam" id="PF13813">
    <property type="entry name" value="MBOAT_2"/>
    <property type="match status" value="1"/>
</dbReference>
<organism evidence="9 10">
    <name type="scientific">Trichoderma lentiforme</name>
    <dbReference type="NCBI Taxonomy" id="1567552"/>
    <lineage>
        <taxon>Eukaryota</taxon>
        <taxon>Fungi</taxon>
        <taxon>Dikarya</taxon>
        <taxon>Ascomycota</taxon>
        <taxon>Pezizomycotina</taxon>
        <taxon>Sordariomycetes</taxon>
        <taxon>Hypocreomycetidae</taxon>
        <taxon>Hypocreales</taxon>
        <taxon>Hypocreaceae</taxon>
        <taxon>Trichoderma</taxon>
    </lineage>
</organism>
<dbReference type="PANTHER" id="PTHR31595">
    <property type="entry name" value="LONG-CHAIN-ALCOHOL O-FATTY-ACYLTRANSFERASE 3-RELATED"/>
    <property type="match status" value="1"/>
</dbReference>
<keyword evidence="5 7" id="KW-1133">Transmembrane helix</keyword>
<dbReference type="InterPro" id="IPR032805">
    <property type="entry name" value="Wax_synthase_dom"/>
</dbReference>
<feature type="domain" description="Wax synthase" evidence="8">
    <location>
        <begin position="238"/>
        <end position="319"/>
    </location>
</feature>
<dbReference type="InterPro" id="IPR044851">
    <property type="entry name" value="Wax_synthase"/>
</dbReference>
<evidence type="ECO:0000313" key="10">
    <source>
        <dbReference type="Proteomes" id="UP000801864"/>
    </source>
</evidence>
<evidence type="ECO:0000256" key="6">
    <source>
        <dbReference type="ARBA" id="ARBA00023136"/>
    </source>
</evidence>
<keyword evidence="4 7" id="KW-0812">Transmembrane</keyword>
<comment type="similarity">
    <text evidence="2">Belongs to the wax synthase family.</text>
</comment>
<comment type="caution">
    <text evidence="9">The sequence shown here is derived from an EMBL/GenBank/DDBJ whole genome shotgun (WGS) entry which is preliminary data.</text>
</comment>
<dbReference type="GO" id="GO:0016020">
    <property type="term" value="C:membrane"/>
    <property type="evidence" value="ECO:0007669"/>
    <property type="project" value="UniProtKB-SubCell"/>
</dbReference>
<protein>
    <submittedName>
        <fullName evidence="9">Acetyltransferase pyr8</fullName>
    </submittedName>
</protein>
<name>A0A9P4X9Q7_9HYPO</name>
<evidence type="ECO:0000256" key="3">
    <source>
        <dbReference type="ARBA" id="ARBA00022679"/>
    </source>
</evidence>
<dbReference type="GO" id="GO:0008374">
    <property type="term" value="F:O-acyltransferase activity"/>
    <property type="evidence" value="ECO:0007669"/>
    <property type="project" value="InterPro"/>
</dbReference>
<dbReference type="PANTHER" id="PTHR31595:SF53">
    <property type="entry name" value="ACETYLTRANSFERASE SIRH"/>
    <property type="match status" value="1"/>
</dbReference>
<feature type="transmembrane region" description="Helical" evidence="7">
    <location>
        <begin position="353"/>
        <end position="371"/>
    </location>
</feature>
<feature type="transmembrane region" description="Helical" evidence="7">
    <location>
        <begin position="51"/>
        <end position="70"/>
    </location>
</feature>
<evidence type="ECO:0000256" key="2">
    <source>
        <dbReference type="ARBA" id="ARBA00007282"/>
    </source>
</evidence>
<dbReference type="EMBL" id="QLNT01000018">
    <property type="protein sequence ID" value="KAF3065426.1"/>
    <property type="molecule type" value="Genomic_DNA"/>
</dbReference>
<keyword evidence="10" id="KW-1185">Reference proteome</keyword>
<dbReference type="AlphaFoldDB" id="A0A9P4X9Q7"/>
<evidence type="ECO:0000259" key="8">
    <source>
        <dbReference type="Pfam" id="PF13813"/>
    </source>
</evidence>
<evidence type="ECO:0000256" key="5">
    <source>
        <dbReference type="ARBA" id="ARBA00022989"/>
    </source>
</evidence>
<evidence type="ECO:0000256" key="7">
    <source>
        <dbReference type="SAM" id="Phobius"/>
    </source>
</evidence>
<evidence type="ECO:0000313" key="9">
    <source>
        <dbReference type="EMBL" id="KAF3065426.1"/>
    </source>
</evidence>
<proteinExistence type="inferred from homology"/>
<evidence type="ECO:0000256" key="4">
    <source>
        <dbReference type="ARBA" id="ARBA00022692"/>
    </source>
</evidence>
<gene>
    <name evidence="9" type="ORF">CFAM422_009501</name>
</gene>
<sequence>MEPPSNILEHFALPAATSKTPIPLLVELCWIPGFLAIAISLQIPQPGPARVALGLGIFTTVWSYALTHWVAQPSFLFSPMFGFAVTVRWVYMVVLDTAEVSFFRGTSDKEESPLKLGLWKKLKWSADLWFSWRGVGWNWEVSNIPRPVGQIVSRGRWLTIQTGAAMANFAAQKVIIDHVFCRYYPSTNTVEAFTSLSLIHRLWISVIHLALGWLFLANANRIIAIVAVVTRLSPSENCPPSFGSLAQCYTVRNFWGKAWHQTFKWYFNTTGDLVATSIGAKKGTLLRKYTKLHVAFLMSGIQHYVATLFVPSPSWAWAMIGQMILYAIIITIEDGLKSLGQRVGLKQNYLNQVLTYFLGYLWCAFWVPFIYQYPFIYDIDVGFFNGSCPA</sequence>
<feature type="transmembrane region" description="Helical" evidence="7">
    <location>
        <begin position="315"/>
        <end position="332"/>
    </location>
</feature>
<comment type="subcellular location">
    <subcellularLocation>
        <location evidence="1">Membrane</location>
        <topology evidence="1">Multi-pass membrane protein</topology>
    </subcellularLocation>
</comment>
<dbReference type="Proteomes" id="UP000801864">
    <property type="component" value="Unassembled WGS sequence"/>
</dbReference>